<feature type="transmembrane region" description="Helical" evidence="1">
    <location>
        <begin position="221"/>
        <end position="244"/>
    </location>
</feature>
<dbReference type="RefSeq" id="WP_039415279.1">
    <property type="nucleotide sequence ID" value="NZ_JWSZ01000010.1"/>
</dbReference>
<evidence type="ECO:0000313" key="3">
    <source>
        <dbReference type="Proteomes" id="UP000031202"/>
    </source>
</evidence>
<dbReference type="EMBL" id="JWSZ01000010">
    <property type="protein sequence ID" value="KIC57995.1"/>
    <property type="molecule type" value="Genomic_DNA"/>
</dbReference>
<proteinExistence type="predicted"/>
<name>A0A0B4D0Y0_9MICO</name>
<keyword evidence="1" id="KW-0472">Membrane</keyword>
<gene>
    <name evidence="2" type="ORF">RM52_07940</name>
</gene>
<protein>
    <submittedName>
        <fullName evidence="2">Uncharacterized protein</fullName>
    </submittedName>
</protein>
<feature type="transmembrane region" description="Helical" evidence="1">
    <location>
        <begin position="20"/>
        <end position="41"/>
    </location>
</feature>
<keyword evidence="1" id="KW-1133">Transmembrane helix</keyword>
<evidence type="ECO:0000256" key="1">
    <source>
        <dbReference type="SAM" id="Phobius"/>
    </source>
</evidence>
<reference evidence="2 3" key="1">
    <citation type="submission" date="2014-12" db="EMBL/GenBank/DDBJ databases">
        <title>Genome sequencing of Microbacterium hominis TPW29.</title>
        <authorList>
            <person name="Tan P.W."/>
            <person name="Chan K.-G."/>
        </authorList>
    </citation>
    <scope>NUCLEOTIDE SEQUENCE [LARGE SCALE GENOMIC DNA]</scope>
    <source>
        <strain evidence="2 3">TPW29</strain>
    </source>
</reference>
<sequence length="342" mass="36150">MSTPSGEQVVFRGSLARRALGALVLSAILGALALFALPSFLPVTTSRSTRATLAITAAVIVVALVWGSALWYANTRVIVDRDAVEIRRPGQLLHRWERSNAAFTSRITKRYTNGIPSGVDRTLIVESPGRRDEVNVPLSREAFTELVALLSPLTEHVAVREADGIHTAASLVGTRSFSPDATAVRRSARRAGVAAAVVVAIAVVTIAVAMSGVLVRDDREIVSVVVAPLLLVLAVILGVVALVTAARARSVPGRVDVSAGAVTVDGQTFFLAQQRAVRLSPPAYPHRRLVVVDPTGTTRRWLLGLPGSSKRTPEILPAYPDLVAAVAAAAVGAEQIVRLDLE</sequence>
<keyword evidence="1" id="KW-0812">Transmembrane</keyword>
<evidence type="ECO:0000313" key="2">
    <source>
        <dbReference type="EMBL" id="KIC57995.1"/>
    </source>
</evidence>
<feature type="transmembrane region" description="Helical" evidence="1">
    <location>
        <begin position="53"/>
        <end position="73"/>
    </location>
</feature>
<accession>A0A0B4D0Y0</accession>
<feature type="transmembrane region" description="Helical" evidence="1">
    <location>
        <begin position="193"/>
        <end position="215"/>
    </location>
</feature>
<dbReference type="Proteomes" id="UP000031202">
    <property type="component" value="Unassembled WGS sequence"/>
</dbReference>
<dbReference type="AlphaFoldDB" id="A0A0B4D0Y0"/>
<organism evidence="2 3">
    <name type="scientific">Microbacterium hominis</name>
    <dbReference type="NCBI Taxonomy" id="162426"/>
    <lineage>
        <taxon>Bacteria</taxon>
        <taxon>Bacillati</taxon>
        <taxon>Actinomycetota</taxon>
        <taxon>Actinomycetes</taxon>
        <taxon>Micrococcales</taxon>
        <taxon>Microbacteriaceae</taxon>
        <taxon>Microbacterium</taxon>
    </lineage>
</organism>
<comment type="caution">
    <text evidence="2">The sequence shown here is derived from an EMBL/GenBank/DDBJ whole genome shotgun (WGS) entry which is preliminary data.</text>
</comment>